<protein>
    <submittedName>
        <fullName evidence="8">Aminotransferase class I/II-fold pyridoxal phosphate-dependent enzyme</fullName>
    </submittedName>
</protein>
<evidence type="ECO:0000256" key="3">
    <source>
        <dbReference type="ARBA" id="ARBA00022793"/>
    </source>
</evidence>
<reference evidence="8" key="2">
    <citation type="submission" date="2022-05" db="EMBL/GenBank/DDBJ databases">
        <authorList>
            <person name="Kim J.-S."/>
            <person name="Lee K."/>
            <person name="Suh M."/>
            <person name="Eom M."/>
            <person name="Kim J.-S."/>
            <person name="Kim D.-S."/>
            <person name="Ko S.-H."/>
            <person name="Shin Y."/>
            <person name="Lee J.-S."/>
        </authorList>
    </citation>
    <scope>NUCLEOTIDE SEQUENCE</scope>
    <source>
        <strain evidence="8">N237</strain>
    </source>
</reference>
<gene>
    <name evidence="8" type="ORF">M6D93_19000</name>
</gene>
<comment type="similarity">
    <text evidence="2 6">Belongs to the group II decarboxylase family.</text>
</comment>
<dbReference type="SUPFAM" id="SSF53383">
    <property type="entry name" value="PLP-dependent transferases"/>
    <property type="match status" value="1"/>
</dbReference>
<dbReference type="Gene3D" id="3.40.640.10">
    <property type="entry name" value="Type I PLP-dependent aspartate aminotransferase-like (Major domain)"/>
    <property type="match status" value="1"/>
</dbReference>
<comment type="cofactor">
    <cofactor evidence="1 6">
        <name>pyridoxal 5'-phosphate</name>
        <dbReference type="ChEBI" id="CHEBI:597326"/>
    </cofactor>
</comment>
<dbReference type="Pfam" id="PF00282">
    <property type="entry name" value="Pyridoxal_deC"/>
    <property type="match status" value="1"/>
</dbReference>
<feature type="region of interest" description="Disordered" evidence="7">
    <location>
        <begin position="25"/>
        <end position="48"/>
    </location>
</feature>
<feature type="compositionally biased region" description="Polar residues" evidence="7">
    <location>
        <begin position="33"/>
        <end position="45"/>
    </location>
</feature>
<keyword evidence="9" id="KW-1185">Reference proteome</keyword>
<dbReference type="GO" id="GO:0008483">
    <property type="term" value="F:transaminase activity"/>
    <property type="evidence" value="ECO:0007669"/>
    <property type="project" value="UniProtKB-KW"/>
</dbReference>
<accession>A0ABY4QYZ9</accession>
<evidence type="ECO:0000256" key="5">
    <source>
        <dbReference type="ARBA" id="ARBA00023239"/>
    </source>
</evidence>
<sequence>MHQPNPEELAALDELRDWARHRLTDRDGPWVSHPTTSAGLPQSGTEPAVHSLPAISPAGVGLTQAWHTLRDVLLPSTVPTDHPRYLAFVAGAPSVAAAIADMALSIGSVYAGSELEAGLVVRAEAEAIQWLAALAGLPPGARGAFVSGGSAANLSALVAARAARAERAARAARDSGAPAAPHSTAWPHPGIVLASANSHSSVAAAVEIMGCELRIVGEVDRPMLAADLAHALREVDPADVIAVAAIAGATNTGQIDDLDRIATLCARHGLWLHVDAAYGGAALLDKRVTDDFLGLERADSLVINPHKWLFTPYESSALLYRNPDQARRTHAQRSHYLDAVSDGDNPADYAFQLSRRARGLPLWLSLVANGTDAYRTAVERCVDLALESAALIRADEQLTLLSCELSVVVFERVGWSRLDYAHWSVSALHSGLGLVTPTTYRGRPALRFCFVNPQTAVSDVRALLASLGGALPPGVSQT</sequence>
<keyword evidence="3" id="KW-0210">Decarboxylase</keyword>
<reference evidence="8" key="1">
    <citation type="journal article" date="2018" name="Int. J. Syst. Evol. Microbiol.">
        <title>Jatrophihabitans telluris sp. nov., isolated from sediment soil of lava forest wetlands and the emended description of the genus Jatrophihabitans.</title>
        <authorList>
            <person name="Lee K.C."/>
            <person name="Suh M.K."/>
            <person name="Eom M.K."/>
            <person name="Kim K.K."/>
            <person name="Kim J.S."/>
            <person name="Kim D.S."/>
            <person name="Ko S.H."/>
            <person name="Shin Y.K."/>
            <person name="Lee J.S."/>
        </authorList>
    </citation>
    <scope>NUCLEOTIDE SEQUENCE</scope>
    <source>
        <strain evidence="8">N237</strain>
    </source>
</reference>
<organism evidence="8 9">
    <name type="scientific">Jatrophihabitans telluris</name>
    <dbReference type="NCBI Taxonomy" id="2038343"/>
    <lineage>
        <taxon>Bacteria</taxon>
        <taxon>Bacillati</taxon>
        <taxon>Actinomycetota</taxon>
        <taxon>Actinomycetes</taxon>
        <taxon>Jatrophihabitantales</taxon>
        <taxon>Jatrophihabitantaceae</taxon>
        <taxon>Jatrophihabitans</taxon>
    </lineage>
</organism>
<dbReference type="InterPro" id="IPR015424">
    <property type="entry name" value="PyrdxlP-dep_Trfase"/>
</dbReference>
<dbReference type="RefSeq" id="WP_249771754.1">
    <property type="nucleotide sequence ID" value="NZ_CP097332.1"/>
</dbReference>
<evidence type="ECO:0000313" key="9">
    <source>
        <dbReference type="Proteomes" id="UP001056336"/>
    </source>
</evidence>
<dbReference type="InterPro" id="IPR002129">
    <property type="entry name" value="PyrdxlP-dep_de-COase"/>
</dbReference>
<dbReference type="Proteomes" id="UP001056336">
    <property type="component" value="Chromosome"/>
</dbReference>
<evidence type="ECO:0000256" key="7">
    <source>
        <dbReference type="SAM" id="MobiDB-lite"/>
    </source>
</evidence>
<dbReference type="InterPro" id="IPR015421">
    <property type="entry name" value="PyrdxlP-dep_Trfase_major"/>
</dbReference>
<keyword evidence="4 6" id="KW-0663">Pyridoxal phosphate</keyword>
<evidence type="ECO:0000256" key="1">
    <source>
        <dbReference type="ARBA" id="ARBA00001933"/>
    </source>
</evidence>
<evidence type="ECO:0000256" key="2">
    <source>
        <dbReference type="ARBA" id="ARBA00009533"/>
    </source>
</evidence>
<evidence type="ECO:0000256" key="4">
    <source>
        <dbReference type="ARBA" id="ARBA00022898"/>
    </source>
</evidence>
<dbReference type="EMBL" id="CP097332">
    <property type="protein sequence ID" value="UQX88347.1"/>
    <property type="molecule type" value="Genomic_DNA"/>
</dbReference>
<keyword evidence="8" id="KW-0032">Aminotransferase</keyword>
<keyword evidence="5 6" id="KW-0456">Lyase</keyword>
<evidence type="ECO:0000313" key="8">
    <source>
        <dbReference type="EMBL" id="UQX88347.1"/>
    </source>
</evidence>
<proteinExistence type="inferred from homology"/>
<dbReference type="InterPro" id="IPR010977">
    <property type="entry name" value="Aromatic_deC"/>
</dbReference>
<name>A0ABY4QYZ9_9ACTN</name>
<dbReference type="InterPro" id="IPR015422">
    <property type="entry name" value="PyrdxlP-dep_Trfase_small"/>
</dbReference>
<keyword evidence="8" id="KW-0808">Transferase</keyword>
<dbReference type="PANTHER" id="PTHR11999:SF70">
    <property type="entry name" value="MIP05841P"/>
    <property type="match status" value="1"/>
</dbReference>
<evidence type="ECO:0000256" key="6">
    <source>
        <dbReference type="RuleBase" id="RU000382"/>
    </source>
</evidence>
<dbReference type="Gene3D" id="3.90.1150.10">
    <property type="entry name" value="Aspartate Aminotransferase, domain 1"/>
    <property type="match status" value="1"/>
</dbReference>
<dbReference type="PANTHER" id="PTHR11999">
    <property type="entry name" value="GROUP II PYRIDOXAL-5-PHOSPHATE DECARBOXYLASE"/>
    <property type="match status" value="1"/>
</dbReference>